<dbReference type="Gene3D" id="3.30.450.20">
    <property type="entry name" value="PAS domain"/>
    <property type="match status" value="1"/>
</dbReference>
<feature type="domain" description="PAS" evidence="9">
    <location>
        <begin position="6"/>
        <end position="56"/>
    </location>
</feature>
<dbReference type="InterPro" id="IPR025662">
    <property type="entry name" value="Sigma_54_int_dom_ATP-bd_1"/>
</dbReference>
<dbReference type="InterPro" id="IPR025944">
    <property type="entry name" value="Sigma_54_int_dom_CS"/>
</dbReference>
<dbReference type="Proteomes" id="UP000199545">
    <property type="component" value="Unassembled WGS sequence"/>
</dbReference>
<dbReference type="PROSITE" id="PS50112">
    <property type="entry name" value="PAS"/>
    <property type="match status" value="1"/>
</dbReference>
<dbReference type="GO" id="GO:0005524">
    <property type="term" value="F:ATP binding"/>
    <property type="evidence" value="ECO:0007669"/>
    <property type="project" value="UniProtKB-KW"/>
</dbReference>
<keyword evidence="6" id="KW-0804">Transcription</keyword>
<dbReference type="InterPro" id="IPR003593">
    <property type="entry name" value="AAA+_ATPase"/>
</dbReference>
<dbReference type="Gene3D" id="1.10.8.60">
    <property type="match status" value="1"/>
</dbReference>
<gene>
    <name evidence="10" type="ORF">SAMN05421852_12244</name>
</gene>
<keyword evidence="4" id="KW-0238">DNA-binding</keyword>
<keyword evidence="2" id="KW-0067">ATP-binding</keyword>
<dbReference type="PROSITE" id="PS50045">
    <property type="entry name" value="SIGMA54_INTERACT_4"/>
    <property type="match status" value="1"/>
</dbReference>
<proteinExistence type="predicted"/>
<dbReference type="InterPro" id="IPR009057">
    <property type="entry name" value="Homeodomain-like_sf"/>
</dbReference>
<dbReference type="NCBIfam" id="TIGR00229">
    <property type="entry name" value="sensory_box"/>
    <property type="match status" value="1"/>
</dbReference>
<evidence type="ECO:0000256" key="3">
    <source>
        <dbReference type="ARBA" id="ARBA00023015"/>
    </source>
</evidence>
<dbReference type="PROSITE" id="PS00688">
    <property type="entry name" value="SIGMA54_INTERACT_3"/>
    <property type="match status" value="1"/>
</dbReference>
<dbReference type="GO" id="GO:0043565">
    <property type="term" value="F:sequence-specific DNA binding"/>
    <property type="evidence" value="ECO:0007669"/>
    <property type="project" value="InterPro"/>
</dbReference>
<dbReference type="Gene3D" id="1.10.10.60">
    <property type="entry name" value="Homeodomain-like"/>
    <property type="match status" value="1"/>
</dbReference>
<reference evidence="10 11" key="1">
    <citation type="submission" date="2016-10" db="EMBL/GenBank/DDBJ databases">
        <authorList>
            <person name="de Groot N.N."/>
        </authorList>
    </citation>
    <scope>NUCLEOTIDE SEQUENCE [LARGE SCALE GENOMIC DNA]</scope>
    <source>
        <strain evidence="10 11">DSM 44778</strain>
    </source>
</reference>
<evidence type="ECO:0000256" key="4">
    <source>
        <dbReference type="ARBA" id="ARBA00023125"/>
    </source>
</evidence>
<dbReference type="PROSITE" id="PS00675">
    <property type="entry name" value="SIGMA54_INTERACT_1"/>
    <property type="match status" value="1"/>
</dbReference>
<dbReference type="InterPro" id="IPR058031">
    <property type="entry name" value="AAA_lid_NorR"/>
</dbReference>
<feature type="region of interest" description="Disordered" evidence="7">
    <location>
        <begin position="398"/>
        <end position="417"/>
    </location>
</feature>
<accession>A0A1I3U7Y0</accession>
<dbReference type="AlphaFoldDB" id="A0A1I3U7Y0"/>
<keyword evidence="11" id="KW-1185">Reference proteome</keyword>
<organism evidence="10 11">
    <name type="scientific">Thermoflavimicrobium dichotomicum</name>
    <dbReference type="NCBI Taxonomy" id="46223"/>
    <lineage>
        <taxon>Bacteria</taxon>
        <taxon>Bacillati</taxon>
        <taxon>Bacillota</taxon>
        <taxon>Bacilli</taxon>
        <taxon>Bacillales</taxon>
        <taxon>Thermoactinomycetaceae</taxon>
        <taxon>Thermoflavimicrobium</taxon>
    </lineage>
</organism>
<name>A0A1I3U7Y0_9BACL</name>
<keyword evidence="1" id="KW-0547">Nucleotide-binding</keyword>
<dbReference type="STRING" id="46223.SAMN05421852_12244"/>
<dbReference type="InterPro" id="IPR013767">
    <property type="entry name" value="PAS_fold"/>
</dbReference>
<dbReference type="PRINTS" id="PR01590">
    <property type="entry name" value="HTHFIS"/>
</dbReference>
<dbReference type="SMART" id="SM00091">
    <property type="entry name" value="PAS"/>
    <property type="match status" value="1"/>
</dbReference>
<dbReference type="FunFam" id="3.40.50.300:FF:000006">
    <property type="entry name" value="DNA-binding transcriptional regulator NtrC"/>
    <property type="match status" value="1"/>
</dbReference>
<dbReference type="InterPro" id="IPR002197">
    <property type="entry name" value="HTH_Fis"/>
</dbReference>
<dbReference type="PROSITE" id="PS00676">
    <property type="entry name" value="SIGMA54_INTERACT_2"/>
    <property type="match status" value="1"/>
</dbReference>
<dbReference type="InterPro" id="IPR002078">
    <property type="entry name" value="Sigma_54_int"/>
</dbReference>
<dbReference type="PANTHER" id="PTHR32071">
    <property type="entry name" value="TRANSCRIPTIONAL REGULATORY PROTEIN"/>
    <property type="match status" value="1"/>
</dbReference>
<dbReference type="Pfam" id="PF02954">
    <property type="entry name" value="HTH_8"/>
    <property type="match status" value="1"/>
</dbReference>
<sequence>MKHSTAEYILQALLSTINDAITIVDAKGTVLYWNHAAEKLYQIPASEIIGKNIAEFDWNSLKIAQILNEGRPIRQAYHEPKPGMYVLVNTSPILADGEIIGAISSEQDVTKLVRLGNELFTKTSQLQRLEEKITQSSFSDDPFQRIKGHGSAISQAIQIARRVAQTDATVLISGESGVGKELFAHAIHQASKRASQPFIAINCGAIPSALFESELFGYQGGAFTGADRQGRPGKLELAHKGTIFLDEVGELPLEMQVKLLRVLQERQFYRVGGTKPIEVDVRIIAATNRKLEERIKQGAFREDLFYRLNVVSIEIPPLRERVEDIPELIQVFAREIALQYDKPVPQFEPEVVVALMNHSWPGNVRELRNVIERLVILTDGEQIQRQHLPSSIQVQRLELEPPPTMADPGTSEEERLPERQRIQQALRTTYGNKTAAAKLLGISRGTLYNKMKKYGLI</sequence>
<dbReference type="GO" id="GO:0006355">
    <property type="term" value="P:regulation of DNA-templated transcription"/>
    <property type="evidence" value="ECO:0007669"/>
    <property type="project" value="InterPro"/>
</dbReference>
<evidence type="ECO:0000256" key="6">
    <source>
        <dbReference type="ARBA" id="ARBA00023163"/>
    </source>
</evidence>
<evidence type="ECO:0000313" key="10">
    <source>
        <dbReference type="EMBL" id="SFJ79100.1"/>
    </source>
</evidence>
<dbReference type="RefSeq" id="WP_093231422.1">
    <property type="nucleotide sequence ID" value="NZ_FORR01000022.1"/>
</dbReference>
<dbReference type="OrthoDB" id="9771372at2"/>
<protein>
    <submittedName>
        <fullName evidence="10">PAS domain S-box-containing protein</fullName>
    </submittedName>
</protein>
<dbReference type="CDD" id="cd00130">
    <property type="entry name" value="PAS"/>
    <property type="match status" value="1"/>
</dbReference>
<dbReference type="EMBL" id="FORR01000022">
    <property type="protein sequence ID" value="SFJ79100.1"/>
    <property type="molecule type" value="Genomic_DNA"/>
</dbReference>
<dbReference type="SUPFAM" id="SSF55785">
    <property type="entry name" value="PYP-like sensor domain (PAS domain)"/>
    <property type="match status" value="1"/>
</dbReference>
<dbReference type="FunFam" id="1.10.8.60:FF:000014">
    <property type="entry name" value="DNA-binding transcriptional regulator NtrC"/>
    <property type="match status" value="1"/>
</dbReference>
<evidence type="ECO:0000313" key="11">
    <source>
        <dbReference type="Proteomes" id="UP000199545"/>
    </source>
</evidence>
<dbReference type="SUPFAM" id="SSF52540">
    <property type="entry name" value="P-loop containing nucleoside triphosphate hydrolases"/>
    <property type="match status" value="1"/>
</dbReference>
<dbReference type="SMART" id="SM00382">
    <property type="entry name" value="AAA"/>
    <property type="match status" value="1"/>
</dbReference>
<keyword evidence="3" id="KW-0805">Transcription regulation</keyword>
<dbReference type="InterPro" id="IPR027417">
    <property type="entry name" value="P-loop_NTPase"/>
</dbReference>
<feature type="domain" description="Sigma-54 factor interaction" evidence="8">
    <location>
        <begin position="146"/>
        <end position="376"/>
    </location>
</feature>
<dbReference type="Gene3D" id="3.40.50.300">
    <property type="entry name" value="P-loop containing nucleotide triphosphate hydrolases"/>
    <property type="match status" value="1"/>
</dbReference>
<evidence type="ECO:0000256" key="2">
    <source>
        <dbReference type="ARBA" id="ARBA00022840"/>
    </source>
</evidence>
<keyword evidence="5" id="KW-0010">Activator</keyword>
<dbReference type="Pfam" id="PF00158">
    <property type="entry name" value="Sigma54_activat"/>
    <property type="match status" value="1"/>
</dbReference>
<evidence type="ECO:0000256" key="5">
    <source>
        <dbReference type="ARBA" id="ARBA00023159"/>
    </source>
</evidence>
<dbReference type="Pfam" id="PF25601">
    <property type="entry name" value="AAA_lid_14"/>
    <property type="match status" value="1"/>
</dbReference>
<dbReference type="Pfam" id="PF00989">
    <property type="entry name" value="PAS"/>
    <property type="match status" value="1"/>
</dbReference>
<evidence type="ECO:0000259" key="8">
    <source>
        <dbReference type="PROSITE" id="PS50045"/>
    </source>
</evidence>
<evidence type="ECO:0000256" key="7">
    <source>
        <dbReference type="SAM" id="MobiDB-lite"/>
    </source>
</evidence>
<evidence type="ECO:0000259" key="9">
    <source>
        <dbReference type="PROSITE" id="PS50112"/>
    </source>
</evidence>
<evidence type="ECO:0000256" key="1">
    <source>
        <dbReference type="ARBA" id="ARBA00022741"/>
    </source>
</evidence>
<dbReference type="SUPFAM" id="SSF46689">
    <property type="entry name" value="Homeodomain-like"/>
    <property type="match status" value="1"/>
</dbReference>
<dbReference type="InterPro" id="IPR000014">
    <property type="entry name" value="PAS"/>
</dbReference>
<dbReference type="PANTHER" id="PTHR32071:SF57">
    <property type="entry name" value="C4-DICARBOXYLATE TRANSPORT TRANSCRIPTIONAL REGULATORY PROTEIN DCTD"/>
    <property type="match status" value="1"/>
</dbReference>
<dbReference type="CDD" id="cd00009">
    <property type="entry name" value="AAA"/>
    <property type="match status" value="1"/>
</dbReference>
<dbReference type="InterPro" id="IPR025943">
    <property type="entry name" value="Sigma_54_int_dom_ATP-bd_2"/>
</dbReference>
<dbReference type="InterPro" id="IPR035965">
    <property type="entry name" value="PAS-like_dom_sf"/>
</dbReference>